<proteinExistence type="predicted"/>
<organism evidence="5 6">
    <name type="scientific">Schaalia radingae</name>
    <dbReference type="NCBI Taxonomy" id="131110"/>
    <lineage>
        <taxon>Bacteria</taxon>
        <taxon>Bacillati</taxon>
        <taxon>Actinomycetota</taxon>
        <taxon>Actinomycetes</taxon>
        <taxon>Actinomycetales</taxon>
        <taxon>Actinomycetaceae</taxon>
        <taxon>Schaalia</taxon>
    </lineage>
</organism>
<dbReference type="CDD" id="cd06267">
    <property type="entry name" value="PBP1_LacI_sugar_binding-like"/>
    <property type="match status" value="1"/>
</dbReference>
<keyword evidence="3" id="KW-0804">Transcription</keyword>
<dbReference type="EMBL" id="LT629792">
    <property type="protein sequence ID" value="SDT92013.1"/>
    <property type="molecule type" value="Genomic_DNA"/>
</dbReference>
<dbReference type="Pfam" id="PF00356">
    <property type="entry name" value="LacI"/>
    <property type="match status" value="1"/>
</dbReference>
<dbReference type="InterPro" id="IPR028082">
    <property type="entry name" value="Peripla_BP_I"/>
</dbReference>
<keyword evidence="1" id="KW-0805">Transcription regulation</keyword>
<dbReference type="InterPro" id="IPR000843">
    <property type="entry name" value="HTH_LacI"/>
</dbReference>
<evidence type="ECO:0000259" key="4">
    <source>
        <dbReference type="PROSITE" id="PS50932"/>
    </source>
</evidence>
<dbReference type="RefSeq" id="WP_083314456.1">
    <property type="nucleotide sequence ID" value="NZ_LT629792.1"/>
</dbReference>
<dbReference type="SUPFAM" id="SSF53822">
    <property type="entry name" value="Periplasmic binding protein-like I"/>
    <property type="match status" value="1"/>
</dbReference>
<evidence type="ECO:0000313" key="6">
    <source>
        <dbReference type="Proteomes" id="UP000198976"/>
    </source>
</evidence>
<evidence type="ECO:0000256" key="2">
    <source>
        <dbReference type="ARBA" id="ARBA00023125"/>
    </source>
</evidence>
<feature type="domain" description="HTH lacI-type" evidence="4">
    <location>
        <begin position="19"/>
        <end position="73"/>
    </location>
</feature>
<dbReference type="PANTHER" id="PTHR30146">
    <property type="entry name" value="LACI-RELATED TRANSCRIPTIONAL REPRESSOR"/>
    <property type="match status" value="1"/>
</dbReference>
<dbReference type="Gene3D" id="3.40.50.2300">
    <property type="match status" value="2"/>
</dbReference>
<dbReference type="Proteomes" id="UP000198976">
    <property type="component" value="Chromosome I"/>
</dbReference>
<dbReference type="InterPro" id="IPR010982">
    <property type="entry name" value="Lambda_DNA-bd_dom_sf"/>
</dbReference>
<keyword evidence="2" id="KW-0238">DNA-binding</keyword>
<dbReference type="SUPFAM" id="SSF47413">
    <property type="entry name" value="lambda repressor-like DNA-binding domains"/>
    <property type="match status" value="1"/>
</dbReference>
<dbReference type="PANTHER" id="PTHR30146:SF109">
    <property type="entry name" value="HTH-TYPE TRANSCRIPTIONAL REGULATOR GALS"/>
    <property type="match status" value="1"/>
</dbReference>
<evidence type="ECO:0000313" key="5">
    <source>
        <dbReference type="EMBL" id="SDT92013.1"/>
    </source>
</evidence>
<dbReference type="Pfam" id="PF13377">
    <property type="entry name" value="Peripla_BP_3"/>
    <property type="match status" value="1"/>
</dbReference>
<dbReference type="SMART" id="SM00354">
    <property type="entry name" value="HTH_LACI"/>
    <property type="match status" value="1"/>
</dbReference>
<dbReference type="PROSITE" id="PS50932">
    <property type="entry name" value="HTH_LACI_2"/>
    <property type="match status" value="1"/>
</dbReference>
<dbReference type="CDD" id="cd01392">
    <property type="entry name" value="HTH_LacI"/>
    <property type="match status" value="1"/>
</dbReference>
<reference evidence="5 6" key="1">
    <citation type="submission" date="2016-10" db="EMBL/GenBank/DDBJ databases">
        <authorList>
            <person name="Varghese N."/>
            <person name="Submissions S."/>
        </authorList>
    </citation>
    <scope>NUCLEOTIDE SEQUENCE [LARGE SCALE GENOMIC DNA]</scope>
    <source>
        <strain evidence="5 6">DSM 9169</strain>
    </source>
</reference>
<sequence length="345" mass="36873">MLDKLEDSPDSQEGPRMRITQTDVARMAGVSRQTVSLVVNDDPRVAPSSRQAVLKAIEKSGYRVNATARSLATASSGVIGMLLPNLNNPFYAVLAQQTREACDAERLGLFIATSDSAREKSAIERFLDFGVDGLLLVSPRHKAHELAALTRGTPAVILTASSAPAGIDLVRADDEGGSALVTGDLMDEGYAPVIHICTDIDMESETASLRQAGYASVVTSRGQDVLTRVVSDQDIVTTVKDIIARYGSGFGIVAHNDMTAFRVISVLLQAGLTIGQDVGVAGFDNTYLARFPGTELTSVDQEAEQLSKLAIRLVLERREGRTDDVEIAVPTKLVKRASTSRGEVT</sequence>
<dbReference type="InterPro" id="IPR046335">
    <property type="entry name" value="LacI/GalR-like_sensor"/>
</dbReference>
<accession>A0ABY0V6W7</accession>
<evidence type="ECO:0000256" key="3">
    <source>
        <dbReference type="ARBA" id="ARBA00023163"/>
    </source>
</evidence>
<gene>
    <name evidence="5" type="ORF">SAMN04489714_0900</name>
</gene>
<protein>
    <submittedName>
        <fullName evidence="5">Transcriptional regulator, LacI family</fullName>
    </submittedName>
</protein>
<evidence type="ECO:0000256" key="1">
    <source>
        <dbReference type="ARBA" id="ARBA00023015"/>
    </source>
</evidence>
<keyword evidence="6" id="KW-1185">Reference proteome</keyword>
<dbReference type="Gene3D" id="1.10.260.40">
    <property type="entry name" value="lambda repressor-like DNA-binding domains"/>
    <property type="match status" value="1"/>
</dbReference>
<name>A0ABY0V6W7_9ACTO</name>